<reference evidence="4" key="2">
    <citation type="journal article" date="2007" name="Science">
        <title>Draft genome sequence of the sexually transmitted pathogen Trichomonas vaginalis.</title>
        <authorList>
            <person name="Carlton J.M."/>
            <person name="Hirt R.P."/>
            <person name="Silva J.C."/>
            <person name="Delcher A.L."/>
            <person name="Schatz M."/>
            <person name="Zhao Q."/>
            <person name="Wortman J.R."/>
            <person name="Bidwell S.L."/>
            <person name="Alsmark U.C.M."/>
            <person name="Besteiro S."/>
            <person name="Sicheritz-Ponten T."/>
            <person name="Noel C.J."/>
            <person name="Dacks J.B."/>
            <person name="Foster P.G."/>
            <person name="Simillion C."/>
            <person name="Van de Peer Y."/>
            <person name="Miranda-Saavedra D."/>
            <person name="Barton G.J."/>
            <person name="Westrop G.D."/>
            <person name="Mueller S."/>
            <person name="Dessi D."/>
            <person name="Fiori P.L."/>
            <person name="Ren Q."/>
            <person name="Paulsen I."/>
            <person name="Zhang H."/>
            <person name="Bastida-Corcuera F.D."/>
            <person name="Simoes-Barbosa A."/>
            <person name="Brown M.T."/>
            <person name="Hayes R.D."/>
            <person name="Mukherjee M."/>
            <person name="Okumura C.Y."/>
            <person name="Schneider R."/>
            <person name="Smith A.J."/>
            <person name="Vanacova S."/>
            <person name="Villalvazo M."/>
            <person name="Haas B.J."/>
            <person name="Pertea M."/>
            <person name="Feldblyum T.V."/>
            <person name="Utterback T.R."/>
            <person name="Shu C.L."/>
            <person name="Osoegawa K."/>
            <person name="de Jong P.J."/>
            <person name="Hrdy I."/>
            <person name="Horvathova L."/>
            <person name="Zubacova Z."/>
            <person name="Dolezal P."/>
            <person name="Malik S.B."/>
            <person name="Logsdon J.M. Jr."/>
            <person name="Henze K."/>
            <person name="Gupta A."/>
            <person name="Wang C.C."/>
            <person name="Dunne R.L."/>
            <person name="Upcroft J.A."/>
            <person name="Upcroft P."/>
            <person name="White O."/>
            <person name="Salzberg S.L."/>
            <person name="Tang P."/>
            <person name="Chiu C.-H."/>
            <person name="Lee Y.-S."/>
            <person name="Embley T.M."/>
            <person name="Coombs G.H."/>
            <person name="Mottram J.C."/>
            <person name="Tachezy J."/>
            <person name="Fraser-Liggett C.M."/>
            <person name="Johnson P.J."/>
        </authorList>
    </citation>
    <scope>NUCLEOTIDE SEQUENCE [LARGE SCALE GENOMIC DNA]</scope>
    <source>
        <strain evidence="4">G3</strain>
    </source>
</reference>
<dbReference type="PROSITE" id="PS00633">
    <property type="entry name" value="BROMODOMAIN_1"/>
    <property type="match status" value="1"/>
</dbReference>
<protein>
    <submittedName>
        <fullName evidence="4">Bromodomain containing protein</fullName>
    </submittedName>
</protein>
<evidence type="ECO:0000259" key="3">
    <source>
        <dbReference type="PROSITE" id="PS50014"/>
    </source>
</evidence>
<proteinExistence type="predicted"/>
<feature type="domain" description="Bromo" evidence="3">
    <location>
        <begin position="21"/>
        <end position="93"/>
    </location>
</feature>
<dbReference type="PROSITE" id="PS50014">
    <property type="entry name" value="BROMODOMAIN_2"/>
    <property type="match status" value="1"/>
</dbReference>
<dbReference type="Pfam" id="PF00439">
    <property type="entry name" value="Bromodomain"/>
    <property type="match status" value="1"/>
</dbReference>
<dbReference type="CDD" id="cd04369">
    <property type="entry name" value="Bromodomain"/>
    <property type="match status" value="1"/>
</dbReference>
<gene>
    <name evidence="4" type="ORF">TVAG_150600</name>
</gene>
<dbReference type="InterPro" id="IPR036427">
    <property type="entry name" value="Bromodomain-like_sf"/>
</dbReference>
<organism evidence="4 5">
    <name type="scientific">Trichomonas vaginalis (strain ATCC PRA-98 / G3)</name>
    <dbReference type="NCBI Taxonomy" id="412133"/>
    <lineage>
        <taxon>Eukaryota</taxon>
        <taxon>Metamonada</taxon>
        <taxon>Parabasalia</taxon>
        <taxon>Trichomonadida</taxon>
        <taxon>Trichomonadidae</taxon>
        <taxon>Trichomonas</taxon>
    </lineage>
</organism>
<evidence type="ECO:0000256" key="1">
    <source>
        <dbReference type="ARBA" id="ARBA00023117"/>
    </source>
</evidence>
<name>A2DRW2_TRIV3</name>
<dbReference type="KEGG" id="tva:4774921"/>
<dbReference type="Gene3D" id="1.20.920.10">
    <property type="entry name" value="Bromodomain-like"/>
    <property type="match status" value="1"/>
</dbReference>
<dbReference type="PANTHER" id="PTHR45926">
    <property type="entry name" value="OSJNBA0053K19.4 PROTEIN"/>
    <property type="match status" value="1"/>
</dbReference>
<dbReference type="STRING" id="5722.A2DRW2"/>
<sequence length="142" mass="17008">MQPTKQEPFYHACREIIQQLMAQENAYFFFKPVDPEADGAPDYFQYVTEPMSFYKIQTKLDNHEYKTPNEFVRDMNLIWKNAELYNKSFSQIYKTAEQLSKKFNILIGSIPHVLTDNERNNTIQRLVELRFARYRANKTTHQ</sequence>
<keyword evidence="5" id="KW-1185">Reference proteome</keyword>
<evidence type="ECO:0000256" key="2">
    <source>
        <dbReference type="PROSITE-ProRule" id="PRU00035"/>
    </source>
</evidence>
<dbReference type="RefSeq" id="XP_001329132.1">
    <property type="nucleotide sequence ID" value="XM_001329097.1"/>
</dbReference>
<evidence type="ECO:0000313" key="4">
    <source>
        <dbReference type="EMBL" id="EAY16909.1"/>
    </source>
</evidence>
<dbReference type="VEuPathDB" id="TrichDB:TVAGG3_0978540"/>
<evidence type="ECO:0000313" key="5">
    <source>
        <dbReference type="Proteomes" id="UP000001542"/>
    </source>
</evidence>
<reference evidence="4" key="1">
    <citation type="submission" date="2006-10" db="EMBL/GenBank/DDBJ databases">
        <authorList>
            <person name="Amadeo P."/>
            <person name="Zhao Q."/>
            <person name="Wortman J."/>
            <person name="Fraser-Liggett C."/>
            <person name="Carlton J."/>
        </authorList>
    </citation>
    <scope>NUCLEOTIDE SEQUENCE</scope>
    <source>
        <strain evidence="4">G3</strain>
    </source>
</reference>
<keyword evidence="1 2" id="KW-0103">Bromodomain</keyword>
<dbReference type="Proteomes" id="UP000001542">
    <property type="component" value="Unassembled WGS sequence"/>
</dbReference>
<dbReference type="InParanoid" id="A2DRW2"/>
<dbReference type="PRINTS" id="PR00503">
    <property type="entry name" value="BROMODOMAIN"/>
</dbReference>
<dbReference type="EMBL" id="DS113237">
    <property type="protein sequence ID" value="EAY16909.1"/>
    <property type="molecule type" value="Genomic_DNA"/>
</dbReference>
<dbReference type="AlphaFoldDB" id="A2DRW2"/>
<dbReference type="SMART" id="SM00297">
    <property type="entry name" value="BROMO"/>
    <property type="match status" value="1"/>
</dbReference>
<dbReference type="SUPFAM" id="SSF47370">
    <property type="entry name" value="Bromodomain"/>
    <property type="match status" value="1"/>
</dbReference>
<dbReference type="InterPro" id="IPR018359">
    <property type="entry name" value="Bromodomain_CS"/>
</dbReference>
<dbReference type="SMR" id="A2DRW2"/>
<dbReference type="OrthoDB" id="21449at2759"/>
<accession>A2DRW2</accession>
<dbReference type="eggNOG" id="KOG1474">
    <property type="taxonomic scope" value="Eukaryota"/>
</dbReference>
<dbReference type="InterPro" id="IPR001487">
    <property type="entry name" value="Bromodomain"/>
</dbReference>
<dbReference type="OMA" id="RANKTTH"/>
<dbReference type="VEuPathDB" id="TrichDB:TVAG_150600"/>